<dbReference type="Proteomes" id="UP000324222">
    <property type="component" value="Unassembled WGS sequence"/>
</dbReference>
<dbReference type="AlphaFoldDB" id="A0A5B7HKJ1"/>
<comment type="caution">
    <text evidence="2">The sequence shown here is derived from an EMBL/GenBank/DDBJ whole genome shotgun (WGS) entry which is preliminary data.</text>
</comment>
<evidence type="ECO:0000313" key="2">
    <source>
        <dbReference type="EMBL" id="MPC70683.1"/>
    </source>
</evidence>
<accession>A0A5B7HKJ1</accession>
<gene>
    <name evidence="2" type="ORF">E2C01_064938</name>
</gene>
<feature type="region of interest" description="Disordered" evidence="1">
    <location>
        <begin position="69"/>
        <end position="107"/>
    </location>
</feature>
<dbReference type="EMBL" id="VSRR010031538">
    <property type="protein sequence ID" value="MPC70683.1"/>
    <property type="molecule type" value="Genomic_DNA"/>
</dbReference>
<keyword evidence="3" id="KW-1185">Reference proteome</keyword>
<protein>
    <submittedName>
        <fullName evidence="2">Uncharacterized protein</fullName>
    </submittedName>
</protein>
<proteinExistence type="predicted"/>
<sequence>MKEGSHAAGGDPRRGKGGIYTLRQSTPDEVHNKSSRLALPRRCIVSPWLINAEMHRYAICHYGNNSLVKTANDRPPHTARTTTQPPTTRPPPTHHPPPLIKCKIIHQ</sequence>
<reference evidence="2 3" key="1">
    <citation type="submission" date="2019-05" db="EMBL/GenBank/DDBJ databases">
        <title>Another draft genome of Portunus trituberculatus and its Hox gene families provides insights of decapod evolution.</title>
        <authorList>
            <person name="Jeong J.-H."/>
            <person name="Song I."/>
            <person name="Kim S."/>
            <person name="Choi T."/>
            <person name="Kim D."/>
            <person name="Ryu S."/>
            <person name="Kim W."/>
        </authorList>
    </citation>
    <scope>NUCLEOTIDE SEQUENCE [LARGE SCALE GENOMIC DNA]</scope>
    <source>
        <tissue evidence="2">Muscle</tissue>
    </source>
</reference>
<feature type="region of interest" description="Disordered" evidence="1">
    <location>
        <begin position="1"/>
        <end position="34"/>
    </location>
</feature>
<feature type="compositionally biased region" description="Pro residues" evidence="1">
    <location>
        <begin position="87"/>
        <end position="99"/>
    </location>
</feature>
<name>A0A5B7HKJ1_PORTR</name>
<organism evidence="2 3">
    <name type="scientific">Portunus trituberculatus</name>
    <name type="common">Swimming crab</name>
    <name type="synonym">Neptunus trituberculatus</name>
    <dbReference type="NCBI Taxonomy" id="210409"/>
    <lineage>
        <taxon>Eukaryota</taxon>
        <taxon>Metazoa</taxon>
        <taxon>Ecdysozoa</taxon>
        <taxon>Arthropoda</taxon>
        <taxon>Crustacea</taxon>
        <taxon>Multicrustacea</taxon>
        <taxon>Malacostraca</taxon>
        <taxon>Eumalacostraca</taxon>
        <taxon>Eucarida</taxon>
        <taxon>Decapoda</taxon>
        <taxon>Pleocyemata</taxon>
        <taxon>Brachyura</taxon>
        <taxon>Eubrachyura</taxon>
        <taxon>Portunoidea</taxon>
        <taxon>Portunidae</taxon>
        <taxon>Portuninae</taxon>
        <taxon>Portunus</taxon>
    </lineage>
</organism>
<evidence type="ECO:0000313" key="3">
    <source>
        <dbReference type="Proteomes" id="UP000324222"/>
    </source>
</evidence>
<evidence type="ECO:0000256" key="1">
    <source>
        <dbReference type="SAM" id="MobiDB-lite"/>
    </source>
</evidence>